<name>A0A2I7N397_9NEIS</name>
<evidence type="ECO:0000256" key="1">
    <source>
        <dbReference type="SAM" id="Phobius"/>
    </source>
</evidence>
<reference evidence="3" key="1">
    <citation type="submission" date="2017-11" db="EMBL/GenBank/DDBJ databases">
        <authorList>
            <person name="Chan K.G."/>
            <person name="Lee L.S."/>
        </authorList>
    </citation>
    <scope>NUCLEOTIDE SEQUENCE [LARGE SCALE GENOMIC DNA]</scope>
    <source>
        <strain evidence="3">DSM 100970</strain>
    </source>
</reference>
<keyword evidence="1" id="KW-1133">Transmembrane helix</keyword>
<organism evidence="2 3">
    <name type="scientific">Aquella oligotrophica</name>
    <dbReference type="NCBI Taxonomy" id="2067065"/>
    <lineage>
        <taxon>Bacteria</taxon>
        <taxon>Pseudomonadati</taxon>
        <taxon>Pseudomonadota</taxon>
        <taxon>Betaproteobacteria</taxon>
        <taxon>Neisseriales</taxon>
        <taxon>Neisseriaceae</taxon>
        <taxon>Aquella</taxon>
    </lineage>
</organism>
<evidence type="ECO:0000313" key="3">
    <source>
        <dbReference type="Proteomes" id="UP000236655"/>
    </source>
</evidence>
<dbReference type="Pfam" id="PF14023">
    <property type="entry name" value="Bestrophin-like"/>
    <property type="match status" value="1"/>
</dbReference>
<proteinExistence type="predicted"/>
<dbReference type="Proteomes" id="UP000236655">
    <property type="component" value="Chromosome"/>
</dbReference>
<feature type="transmembrane region" description="Helical" evidence="1">
    <location>
        <begin position="6"/>
        <end position="27"/>
    </location>
</feature>
<evidence type="ECO:0000313" key="2">
    <source>
        <dbReference type="EMBL" id="AUR50920.1"/>
    </source>
</evidence>
<dbReference type="KEGG" id="nba:CUN60_00910"/>
<keyword evidence="3" id="KW-1185">Reference proteome</keyword>
<dbReference type="InterPro" id="IPR025333">
    <property type="entry name" value="DUF4239"/>
</dbReference>
<feature type="transmembrane region" description="Helical" evidence="1">
    <location>
        <begin position="212"/>
        <end position="232"/>
    </location>
</feature>
<keyword evidence="1" id="KW-0812">Transmembrane</keyword>
<gene>
    <name evidence="2" type="ORF">CUN60_00910</name>
</gene>
<accession>A0A2I7N397</accession>
<sequence>MPAWFYSLPIYFALVCTFVFCNLISLIGHFFSQRFLFKVDNNDVVNKVVWQTILFFTTIFITFWIATNWSNLGQLELTSIREATTIEQLYNDVDSLESDQRKSIEQNLFDYLNSVIEDEYPNLSTGKLNQKTTAMYRTLVLSIYEYTPAKNMAEEMRYHRILEQLSQLSNYREDRLNYLEGNLRGPLLVFFLVMIIIGCFWTGFVKTKSMAFTLFIIMSQNLIISSSCWLILEMDKPFQGELRADSSAFVTVHQELRYFTKVHLQNN</sequence>
<dbReference type="AlphaFoldDB" id="A0A2I7N397"/>
<feature type="transmembrane region" description="Helical" evidence="1">
    <location>
        <begin position="48"/>
        <end position="66"/>
    </location>
</feature>
<dbReference type="RefSeq" id="WP_102950220.1">
    <property type="nucleotide sequence ID" value="NZ_CP024847.1"/>
</dbReference>
<protein>
    <recommendedName>
        <fullName evidence="4">DUF4239 domain-containing protein</fullName>
    </recommendedName>
</protein>
<dbReference type="OrthoDB" id="8595256at2"/>
<evidence type="ECO:0008006" key="4">
    <source>
        <dbReference type="Google" id="ProtNLM"/>
    </source>
</evidence>
<feature type="transmembrane region" description="Helical" evidence="1">
    <location>
        <begin position="187"/>
        <end position="205"/>
    </location>
</feature>
<dbReference type="EMBL" id="CP024847">
    <property type="protein sequence ID" value="AUR50920.1"/>
    <property type="molecule type" value="Genomic_DNA"/>
</dbReference>
<keyword evidence="1" id="KW-0472">Membrane</keyword>